<feature type="domain" description="Mur ligase central" evidence="18">
    <location>
        <begin position="153"/>
        <end position="326"/>
    </location>
</feature>
<evidence type="ECO:0000256" key="7">
    <source>
        <dbReference type="ARBA" id="ARBA00022741"/>
    </source>
</evidence>
<comment type="similarity">
    <text evidence="14">Belongs to the MurCDEF family.</text>
</comment>
<dbReference type="InterPro" id="IPR000713">
    <property type="entry name" value="Mur_ligase_N"/>
</dbReference>
<feature type="domain" description="Mur ligase N-terminal catalytic" evidence="16">
    <location>
        <begin position="17"/>
        <end position="148"/>
    </location>
</feature>
<evidence type="ECO:0000256" key="10">
    <source>
        <dbReference type="ARBA" id="ARBA00022984"/>
    </source>
</evidence>
<dbReference type="Pfam" id="PF08245">
    <property type="entry name" value="Mur_ligase_M"/>
    <property type="match status" value="1"/>
</dbReference>
<keyword evidence="4 14" id="KW-0963">Cytoplasm</keyword>
<keyword evidence="20" id="KW-1185">Reference proteome</keyword>
<protein>
    <recommendedName>
        <fullName evidence="3 14">UDP-N-acetylmuramate--L-alanine ligase</fullName>
        <ecNumber evidence="3 14">6.3.2.8</ecNumber>
    </recommendedName>
    <alternativeName>
        <fullName evidence="14">UDP-N-acetylmuramoyl-L-alanine synthetase</fullName>
    </alternativeName>
</protein>
<evidence type="ECO:0000259" key="16">
    <source>
        <dbReference type="Pfam" id="PF01225"/>
    </source>
</evidence>
<name>A0A964BQE4_9CYAN</name>
<keyword evidence="7 14" id="KW-0547">Nucleotide-binding</keyword>
<evidence type="ECO:0000256" key="11">
    <source>
        <dbReference type="ARBA" id="ARBA00023306"/>
    </source>
</evidence>
<dbReference type="GO" id="GO:0009252">
    <property type="term" value="P:peptidoglycan biosynthetic process"/>
    <property type="evidence" value="ECO:0007669"/>
    <property type="project" value="UniProtKB-UniRule"/>
</dbReference>
<proteinExistence type="inferred from homology"/>
<organism evidence="19 20">
    <name type="scientific">Waterburya agarophytonicola KI4</name>
    <dbReference type="NCBI Taxonomy" id="2874699"/>
    <lineage>
        <taxon>Bacteria</taxon>
        <taxon>Bacillati</taxon>
        <taxon>Cyanobacteriota</taxon>
        <taxon>Cyanophyceae</taxon>
        <taxon>Pleurocapsales</taxon>
        <taxon>Hyellaceae</taxon>
        <taxon>Waterburya</taxon>
        <taxon>Waterburya agarophytonicola</taxon>
    </lineage>
</organism>
<dbReference type="InterPro" id="IPR013221">
    <property type="entry name" value="Mur_ligase_cen"/>
</dbReference>
<evidence type="ECO:0000256" key="15">
    <source>
        <dbReference type="SAM" id="Phobius"/>
    </source>
</evidence>
<evidence type="ECO:0000256" key="4">
    <source>
        <dbReference type="ARBA" id="ARBA00022490"/>
    </source>
</evidence>
<dbReference type="Proteomes" id="UP000729733">
    <property type="component" value="Unassembled WGS sequence"/>
</dbReference>
<dbReference type="NCBIfam" id="TIGR01082">
    <property type="entry name" value="murC"/>
    <property type="match status" value="1"/>
</dbReference>
<evidence type="ECO:0000259" key="18">
    <source>
        <dbReference type="Pfam" id="PF08245"/>
    </source>
</evidence>
<keyword evidence="10 14" id="KW-0573">Peptidoglycan synthesis</keyword>
<evidence type="ECO:0000256" key="1">
    <source>
        <dbReference type="ARBA" id="ARBA00004496"/>
    </source>
</evidence>
<dbReference type="Pfam" id="PF02875">
    <property type="entry name" value="Mur_ligase_C"/>
    <property type="match status" value="1"/>
</dbReference>
<comment type="function">
    <text evidence="14">Cell wall formation.</text>
</comment>
<keyword evidence="15" id="KW-0472">Membrane</keyword>
<dbReference type="SUPFAM" id="SSF51984">
    <property type="entry name" value="MurCD N-terminal domain"/>
    <property type="match status" value="1"/>
</dbReference>
<dbReference type="InterPro" id="IPR036615">
    <property type="entry name" value="Mur_ligase_C_dom_sf"/>
</dbReference>
<dbReference type="GO" id="GO:0005524">
    <property type="term" value="F:ATP binding"/>
    <property type="evidence" value="ECO:0007669"/>
    <property type="project" value="UniProtKB-UniRule"/>
</dbReference>
<feature type="domain" description="Mur ligase C-terminal" evidence="17">
    <location>
        <begin position="349"/>
        <end position="501"/>
    </location>
</feature>
<dbReference type="GO" id="GO:0051301">
    <property type="term" value="P:cell division"/>
    <property type="evidence" value="ECO:0007669"/>
    <property type="project" value="UniProtKB-KW"/>
</dbReference>
<dbReference type="GO" id="GO:0008763">
    <property type="term" value="F:UDP-N-acetylmuramate-L-alanine ligase activity"/>
    <property type="evidence" value="ECO:0007669"/>
    <property type="project" value="UniProtKB-UniRule"/>
</dbReference>
<evidence type="ECO:0000256" key="12">
    <source>
        <dbReference type="ARBA" id="ARBA00023316"/>
    </source>
</evidence>
<dbReference type="PANTHER" id="PTHR43445:SF3">
    <property type="entry name" value="UDP-N-ACETYLMURAMATE--L-ALANINE LIGASE"/>
    <property type="match status" value="1"/>
</dbReference>
<dbReference type="Pfam" id="PF01225">
    <property type="entry name" value="Mur_ligase"/>
    <property type="match status" value="1"/>
</dbReference>
<dbReference type="InterPro" id="IPR036565">
    <property type="entry name" value="Mur-like_cat_sf"/>
</dbReference>
<feature type="transmembrane region" description="Helical" evidence="15">
    <location>
        <begin position="16"/>
        <end position="35"/>
    </location>
</feature>
<dbReference type="InterPro" id="IPR050061">
    <property type="entry name" value="MurCDEF_pg_biosynth"/>
</dbReference>
<evidence type="ECO:0000259" key="17">
    <source>
        <dbReference type="Pfam" id="PF02875"/>
    </source>
</evidence>
<keyword evidence="12 14" id="KW-0961">Cell wall biogenesis/degradation</keyword>
<keyword evidence="11 14" id="KW-0131">Cell cycle</keyword>
<dbReference type="SUPFAM" id="SSF53623">
    <property type="entry name" value="MurD-like peptide ligases, catalytic domain"/>
    <property type="match status" value="1"/>
</dbReference>
<dbReference type="EMBL" id="JADWDC010000027">
    <property type="protein sequence ID" value="MCC0177693.1"/>
    <property type="molecule type" value="Genomic_DNA"/>
</dbReference>
<comment type="caution">
    <text evidence="19">The sequence shown here is derived from an EMBL/GenBank/DDBJ whole genome shotgun (WGS) entry which is preliminary data.</text>
</comment>
<keyword evidence="6 14" id="KW-0132">Cell division</keyword>
<accession>A0A964BQE4</accession>
<evidence type="ECO:0000313" key="20">
    <source>
        <dbReference type="Proteomes" id="UP000729733"/>
    </source>
</evidence>
<keyword evidence="15" id="KW-1133">Transmembrane helix</keyword>
<keyword evidence="15" id="KW-0812">Transmembrane</keyword>
<sequence>MAGDKRVAKVDLNGKPFHFIGIGGIGMSALAYIVAQRQLPVSGSDLRSSHITDRLETLGVKFFPSQLASNLDFFNNVSVEKPQPLPVSAGVQPEIAESISNINQVDNLPQVVCSTAIAKTNPEYQAAIKLGCPIFHRSDLLAALIEQYQSIAVSGTHGKTTTSSLIGYMLFACDLDPTIIVGGEVDAWDGNARSGQGQYLVAEADESDGSLVKHHPSIGVITNIELDHPDRYQDIQEVIGIFQTFASQCNTLIGCIDDPIIREELALTISYSLDPDLGADYTAQNVSYHSQGSNAEIWSRGVCLGELELPMLGEHNLSNALAAIAVGRQAGLKFNTIAQSLTTFGGTKRRFEHRGEVNNIIFIDDYAHHPSEIEVTLAAGKLRVAGNNSLQRVVAIFQPHRYSRTHTFLTEFAEAFQTADVVVITDIYSAGEKNIYGISGGDLVKEIARQSAGGVPPLEGTVEGALKHKNVHYHASVDSIADFLQQQILQPGDLAMFLGAGNLNQSIPKTIALYQH</sequence>
<evidence type="ECO:0000256" key="6">
    <source>
        <dbReference type="ARBA" id="ARBA00022618"/>
    </source>
</evidence>
<dbReference type="GO" id="GO:0071555">
    <property type="term" value="P:cell wall organization"/>
    <property type="evidence" value="ECO:0007669"/>
    <property type="project" value="UniProtKB-KW"/>
</dbReference>
<reference evidence="19" key="1">
    <citation type="journal article" date="2021" name="Antonie Van Leeuwenhoek">
        <title>Draft genome and description of Waterburya agarophytonicola gen. nov. sp. nov. (Pleurocapsales, Cyanobacteria): a seaweed symbiont.</title>
        <authorList>
            <person name="Bonthond G."/>
            <person name="Shalygin S."/>
            <person name="Bayer T."/>
            <person name="Weinberger F."/>
        </authorList>
    </citation>
    <scope>NUCLEOTIDE SEQUENCE</scope>
    <source>
        <strain evidence="19">KI4</strain>
    </source>
</reference>
<dbReference type="RefSeq" id="WP_229640758.1">
    <property type="nucleotide sequence ID" value="NZ_JADWDC010000027.1"/>
</dbReference>
<keyword evidence="8 14" id="KW-0067">ATP-binding</keyword>
<evidence type="ECO:0000256" key="13">
    <source>
        <dbReference type="ARBA" id="ARBA00047833"/>
    </source>
</evidence>
<dbReference type="GO" id="GO:0008360">
    <property type="term" value="P:regulation of cell shape"/>
    <property type="evidence" value="ECO:0007669"/>
    <property type="project" value="UniProtKB-KW"/>
</dbReference>
<dbReference type="GO" id="GO:0005737">
    <property type="term" value="C:cytoplasm"/>
    <property type="evidence" value="ECO:0007669"/>
    <property type="project" value="UniProtKB-SubCell"/>
</dbReference>
<dbReference type="Gene3D" id="3.40.50.720">
    <property type="entry name" value="NAD(P)-binding Rossmann-like Domain"/>
    <property type="match status" value="1"/>
</dbReference>
<evidence type="ECO:0000256" key="14">
    <source>
        <dbReference type="HAMAP-Rule" id="MF_00046"/>
    </source>
</evidence>
<dbReference type="Gene3D" id="3.40.1190.10">
    <property type="entry name" value="Mur-like, catalytic domain"/>
    <property type="match status" value="1"/>
</dbReference>
<dbReference type="SUPFAM" id="SSF53244">
    <property type="entry name" value="MurD-like peptide ligases, peptide-binding domain"/>
    <property type="match status" value="1"/>
</dbReference>
<comment type="catalytic activity">
    <reaction evidence="13 14">
        <text>UDP-N-acetyl-alpha-D-muramate + L-alanine + ATP = UDP-N-acetyl-alpha-D-muramoyl-L-alanine + ADP + phosphate + H(+)</text>
        <dbReference type="Rhea" id="RHEA:23372"/>
        <dbReference type="ChEBI" id="CHEBI:15378"/>
        <dbReference type="ChEBI" id="CHEBI:30616"/>
        <dbReference type="ChEBI" id="CHEBI:43474"/>
        <dbReference type="ChEBI" id="CHEBI:57972"/>
        <dbReference type="ChEBI" id="CHEBI:70757"/>
        <dbReference type="ChEBI" id="CHEBI:83898"/>
        <dbReference type="ChEBI" id="CHEBI:456216"/>
        <dbReference type="EC" id="6.3.2.8"/>
    </reaction>
</comment>
<feature type="binding site" evidence="14">
    <location>
        <begin position="155"/>
        <end position="161"/>
    </location>
    <ligand>
        <name>ATP</name>
        <dbReference type="ChEBI" id="CHEBI:30616"/>
    </ligand>
</feature>
<dbReference type="Gene3D" id="3.90.190.20">
    <property type="entry name" value="Mur ligase, C-terminal domain"/>
    <property type="match status" value="1"/>
</dbReference>
<evidence type="ECO:0000256" key="2">
    <source>
        <dbReference type="ARBA" id="ARBA00004752"/>
    </source>
</evidence>
<evidence type="ECO:0000256" key="9">
    <source>
        <dbReference type="ARBA" id="ARBA00022960"/>
    </source>
</evidence>
<comment type="subcellular location">
    <subcellularLocation>
        <location evidence="1 14">Cytoplasm</location>
    </subcellularLocation>
</comment>
<evidence type="ECO:0000256" key="8">
    <source>
        <dbReference type="ARBA" id="ARBA00022840"/>
    </source>
</evidence>
<dbReference type="InterPro" id="IPR005758">
    <property type="entry name" value="UDP-N-AcMur_Ala_ligase_MurC"/>
</dbReference>
<gene>
    <name evidence="14" type="primary">murC</name>
    <name evidence="19" type="ORF">I4641_11955</name>
</gene>
<evidence type="ECO:0000313" key="19">
    <source>
        <dbReference type="EMBL" id="MCC0177693.1"/>
    </source>
</evidence>
<keyword evidence="5 14" id="KW-0436">Ligase</keyword>
<evidence type="ECO:0000256" key="3">
    <source>
        <dbReference type="ARBA" id="ARBA00012211"/>
    </source>
</evidence>
<evidence type="ECO:0000256" key="5">
    <source>
        <dbReference type="ARBA" id="ARBA00022598"/>
    </source>
</evidence>
<dbReference type="AlphaFoldDB" id="A0A964BQE4"/>
<keyword evidence="9 14" id="KW-0133">Cell shape</keyword>
<dbReference type="HAMAP" id="MF_00046">
    <property type="entry name" value="MurC"/>
    <property type="match status" value="1"/>
</dbReference>
<dbReference type="EC" id="6.3.2.8" evidence="3 14"/>
<dbReference type="InterPro" id="IPR004101">
    <property type="entry name" value="Mur_ligase_C"/>
</dbReference>
<dbReference type="PANTHER" id="PTHR43445">
    <property type="entry name" value="UDP-N-ACETYLMURAMATE--L-ALANINE LIGASE-RELATED"/>
    <property type="match status" value="1"/>
</dbReference>
<comment type="pathway">
    <text evidence="2 14">Cell wall biogenesis; peptidoglycan biosynthesis.</text>
</comment>